<gene>
    <name evidence="4" type="ORF">SASPL_113408</name>
</gene>
<dbReference type="PANTHER" id="PTHR15377:SF3">
    <property type="entry name" value="WW DOMAIN-CONTAINING PROTEIN"/>
    <property type="match status" value="1"/>
</dbReference>
<evidence type="ECO:0000313" key="4">
    <source>
        <dbReference type="EMBL" id="KAG6423025.1"/>
    </source>
</evidence>
<feature type="domain" description="FF" evidence="3">
    <location>
        <begin position="122"/>
        <end position="176"/>
    </location>
</feature>
<dbReference type="PROSITE" id="PS51676">
    <property type="entry name" value="FF"/>
    <property type="match status" value="3"/>
</dbReference>
<feature type="domain" description="FF" evidence="3">
    <location>
        <begin position="54"/>
        <end position="109"/>
    </location>
</feature>
<feature type="compositionally biased region" description="Basic and acidic residues" evidence="2">
    <location>
        <begin position="210"/>
        <end position="220"/>
    </location>
</feature>
<dbReference type="SMART" id="SM00441">
    <property type="entry name" value="FF"/>
    <property type="match status" value="3"/>
</dbReference>
<evidence type="ECO:0000256" key="2">
    <source>
        <dbReference type="SAM" id="MobiDB-lite"/>
    </source>
</evidence>
<dbReference type="InterPro" id="IPR036517">
    <property type="entry name" value="FF_domain_sf"/>
</dbReference>
<evidence type="ECO:0000259" key="3">
    <source>
        <dbReference type="PROSITE" id="PS51676"/>
    </source>
</evidence>
<protein>
    <recommendedName>
        <fullName evidence="3">FF domain-containing protein</fullName>
    </recommendedName>
</protein>
<dbReference type="Proteomes" id="UP000298416">
    <property type="component" value="Unassembled WGS sequence"/>
</dbReference>
<dbReference type="GO" id="GO:0070063">
    <property type="term" value="F:RNA polymerase binding"/>
    <property type="evidence" value="ECO:0007669"/>
    <property type="project" value="InterPro"/>
</dbReference>
<dbReference type="SUPFAM" id="SSF81698">
    <property type="entry name" value="FF domain"/>
    <property type="match status" value="4"/>
</dbReference>
<evidence type="ECO:0000256" key="1">
    <source>
        <dbReference type="ARBA" id="ARBA00022737"/>
    </source>
</evidence>
<dbReference type="GO" id="GO:0003712">
    <property type="term" value="F:transcription coregulator activity"/>
    <property type="evidence" value="ECO:0007669"/>
    <property type="project" value="TreeGrafter"/>
</dbReference>
<feature type="region of interest" description="Disordered" evidence="2">
    <location>
        <begin position="323"/>
        <end position="382"/>
    </location>
</feature>
<dbReference type="FunFam" id="1.10.10.440:FF:000020">
    <property type="entry name" value="Pre-mRNA-processing protein 40C"/>
    <property type="match status" value="1"/>
</dbReference>
<feature type="region of interest" description="Disordered" evidence="2">
    <location>
        <begin position="187"/>
        <end position="223"/>
    </location>
</feature>
<name>A0A8X8XZZ0_SALSN</name>
<dbReference type="EMBL" id="PNBA02000005">
    <property type="protein sequence ID" value="KAG6423025.1"/>
    <property type="molecule type" value="Genomic_DNA"/>
</dbReference>
<dbReference type="AlphaFoldDB" id="A0A8X8XZZ0"/>
<sequence length="382" mass="45138">MEPFVSVRKCLQYIVFHEVNLLQAIPDQSARRALFEHYVRTRAEEERKEKRAAQKAALEGFKQLLEEAKEDIDQNTDYQTFKRRWGEDPRFLALDMREREHLLNERVLLLKRSAQEKAQAQRAVTTSNFKSLLKDREDITSTSRWSKVKDSLRSDPRYKSVKHEDREKLFNEYVAELKAAVEETAQKAKAKQDEEDKLKERERALRKRKEREEQEVERVRQKARRKEAVESYQALLVETIKDPQASWSESKLKLEKDPQGRAAHPHLDKSDLEKLFREHIKSLHEDFRALLVDVITSEGASQETEDGKTILKSWSTAKLLLKTDPRYNKMPRKEREALWRRHADEILRKQKKDQDQGDKPADGKSKASMDSGKHPWRTNDRR</sequence>
<keyword evidence="5" id="KW-1185">Reference proteome</keyword>
<dbReference type="FunFam" id="1.10.10.440:FF:000028">
    <property type="entry name" value="Pre-mRNA-processing protein 40C"/>
    <property type="match status" value="1"/>
</dbReference>
<feature type="domain" description="FF" evidence="3">
    <location>
        <begin position="225"/>
        <end position="282"/>
    </location>
</feature>
<dbReference type="GO" id="GO:0005634">
    <property type="term" value="C:nucleus"/>
    <property type="evidence" value="ECO:0007669"/>
    <property type="project" value="TreeGrafter"/>
</dbReference>
<dbReference type="PANTHER" id="PTHR15377">
    <property type="entry name" value="TRANSCRIPTION ELONGATION REGULATOR 1"/>
    <property type="match status" value="1"/>
</dbReference>
<dbReference type="Pfam" id="PF01846">
    <property type="entry name" value="FF"/>
    <property type="match status" value="4"/>
</dbReference>
<dbReference type="InterPro" id="IPR002713">
    <property type="entry name" value="FF_domain"/>
</dbReference>
<reference evidence="4" key="2">
    <citation type="submission" date="2020-08" db="EMBL/GenBank/DDBJ databases">
        <title>Plant Genome Project.</title>
        <authorList>
            <person name="Zhang R.-G."/>
        </authorList>
    </citation>
    <scope>NUCLEOTIDE SEQUENCE</scope>
    <source>
        <strain evidence="4">Huo1</strain>
        <tissue evidence="4">Leaf</tissue>
    </source>
</reference>
<evidence type="ECO:0000313" key="5">
    <source>
        <dbReference type="Proteomes" id="UP000298416"/>
    </source>
</evidence>
<dbReference type="Gene3D" id="1.10.10.440">
    <property type="entry name" value="FF domain"/>
    <property type="match status" value="4"/>
</dbReference>
<organism evidence="4">
    <name type="scientific">Salvia splendens</name>
    <name type="common">Scarlet sage</name>
    <dbReference type="NCBI Taxonomy" id="180675"/>
    <lineage>
        <taxon>Eukaryota</taxon>
        <taxon>Viridiplantae</taxon>
        <taxon>Streptophyta</taxon>
        <taxon>Embryophyta</taxon>
        <taxon>Tracheophyta</taxon>
        <taxon>Spermatophyta</taxon>
        <taxon>Magnoliopsida</taxon>
        <taxon>eudicotyledons</taxon>
        <taxon>Gunneridae</taxon>
        <taxon>Pentapetalae</taxon>
        <taxon>asterids</taxon>
        <taxon>lamiids</taxon>
        <taxon>Lamiales</taxon>
        <taxon>Lamiaceae</taxon>
        <taxon>Nepetoideae</taxon>
        <taxon>Mentheae</taxon>
        <taxon>Salviinae</taxon>
        <taxon>Salvia</taxon>
        <taxon>Salvia subgen. Calosphace</taxon>
        <taxon>core Calosphace</taxon>
    </lineage>
</organism>
<keyword evidence="1" id="KW-0677">Repeat</keyword>
<proteinExistence type="predicted"/>
<reference evidence="4" key="1">
    <citation type="submission" date="2018-01" db="EMBL/GenBank/DDBJ databases">
        <authorList>
            <person name="Mao J.F."/>
        </authorList>
    </citation>
    <scope>NUCLEOTIDE SEQUENCE</scope>
    <source>
        <strain evidence="4">Huo1</strain>
        <tissue evidence="4">Leaf</tissue>
    </source>
</reference>
<feature type="compositionally biased region" description="Basic and acidic residues" evidence="2">
    <location>
        <begin position="187"/>
        <end position="203"/>
    </location>
</feature>
<comment type="caution">
    <text evidence="4">The sequence shown here is derived from an EMBL/GenBank/DDBJ whole genome shotgun (WGS) entry which is preliminary data.</text>
</comment>
<accession>A0A8X8XZZ0</accession>
<dbReference type="InterPro" id="IPR045148">
    <property type="entry name" value="TCRG1-like"/>
</dbReference>